<feature type="domain" description="CobQ/CobB/MinD/ParA nucleotide binding" evidence="1">
    <location>
        <begin position="7"/>
        <end position="239"/>
    </location>
</feature>
<reference evidence="2 3" key="1">
    <citation type="submission" date="2018-03" db="EMBL/GenBank/DDBJ databases">
        <title>Genomic Encyclopedia of Type Strains, Phase III (KMG-III): the genomes of soil and plant-associated and newly described type strains.</title>
        <authorList>
            <person name="Whitman W."/>
        </authorList>
    </citation>
    <scope>NUCLEOTIDE SEQUENCE [LARGE SCALE GENOMIC DNA]</scope>
    <source>
        <strain evidence="2 3">CGMCC 4.7104</strain>
    </source>
</reference>
<dbReference type="Proteomes" id="UP000238312">
    <property type="component" value="Unassembled WGS sequence"/>
</dbReference>
<dbReference type="SUPFAM" id="SSF52540">
    <property type="entry name" value="P-loop containing nucleoside triphosphate hydrolases"/>
    <property type="match status" value="1"/>
</dbReference>
<dbReference type="Pfam" id="PF01656">
    <property type="entry name" value="CbiA"/>
    <property type="match status" value="1"/>
</dbReference>
<evidence type="ECO:0000259" key="1">
    <source>
        <dbReference type="Pfam" id="PF01656"/>
    </source>
</evidence>
<dbReference type="InterPro" id="IPR002586">
    <property type="entry name" value="CobQ/CobB/MinD/ParA_Nub-bd_dom"/>
</dbReference>
<organism evidence="2 3">
    <name type="scientific">Nonomuraea fuscirosea</name>
    <dbReference type="NCBI Taxonomy" id="1291556"/>
    <lineage>
        <taxon>Bacteria</taxon>
        <taxon>Bacillati</taxon>
        <taxon>Actinomycetota</taxon>
        <taxon>Actinomycetes</taxon>
        <taxon>Streptosporangiales</taxon>
        <taxon>Streptosporangiaceae</taxon>
        <taxon>Nonomuraea</taxon>
    </lineage>
</organism>
<gene>
    <name evidence="2" type="ORF">B0I32_1529</name>
</gene>
<dbReference type="PANTHER" id="PTHR13696:SF99">
    <property type="entry name" value="COBYRINIC ACID AC-DIAMIDE SYNTHASE"/>
    <property type="match status" value="1"/>
</dbReference>
<name>A0A2T0LM12_9ACTN</name>
<protein>
    <submittedName>
        <fullName evidence="2">Cellulose biosynthesis protein BcsQ</fullName>
    </submittedName>
</protein>
<dbReference type="Gene3D" id="3.40.50.300">
    <property type="entry name" value="P-loop containing nucleotide triphosphate hydrolases"/>
    <property type="match status" value="1"/>
</dbReference>
<dbReference type="EMBL" id="PVNG01000052">
    <property type="protein sequence ID" value="PRX44114.1"/>
    <property type="molecule type" value="Genomic_DNA"/>
</dbReference>
<evidence type="ECO:0000313" key="3">
    <source>
        <dbReference type="Proteomes" id="UP000238312"/>
    </source>
</evidence>
<dbReference type="InterPro" id="IPR050678">
    <property type="entry name" value="DNA_Partitioning_ATPase"/>
</dbReference>
<comment type="caution">
    <text evidence="2">The sequence shown here is derived from an EMBL/GenBank/DDBJ whole genome shotgun (WGS) entry which is preliminary data.</text>
</comment>
<sequence length="342" mass="37037">MKNVVSVMMRKGGAGKSTLTLLLTDALVRMGLNVLVIDMDPQGNAGTGLGRKVQMRAVEARIGKTTLEEPDVLTVIEVIQSGEDGVADEAVLLIDTPGWQYPIDLPFHRGGPLSAGKIGRVGLIPSYSALEDLPASWKPTDFERLAHTLLLPAERGGIAPSHRWDVVLIDTAIARALGVQSAKAAFYALFVTNAEKFGVDAIPETMRLVEDVRDHYYHDGIDVMGLVWNAYSPNQITARALTMDAAQAHTAKQKHWDAPIWPFEIPKATVVSDSHDMAAPVSAFLGTSEKRKPAAKVCQVAEAIALRLLDTIGHPLAGELREAWVQAWPENEQTNVMTKGVA</sequence>
<dbReference type="AlphaFoldDB" id="A0A2T0LM12"/>
<dbReference type="PANTHER" id="PTHR13696">
    <property type="entry name" value="P-LOOP CONTAINING NUCLEOSIDE TRIPHOSPHATE HYDROLASE"/>
    <property type="match status" value="1"/>
</dbReference>
<accession>A0A2T0LM12</accession>
<dbReference type="InterPro" id="IPR027417">
    <property type="entry name" value="P-loop_NTPase"/>
</dbReference>
<proteinExistence type="predicted"/>
<keyword evidence="3" id="KW-1185">Reference proteome</keyword>
<evidence type="ECO:0000313" key="2">
    <source>
        <dbReference type="EMBL" id="PRX44114.1"/>
    </source>
</evidence>